<reference evidence="2 4" key="1">
    <citation type="journal article" date="2014" name="BMC Genomics">
        <title>Genome sequence of Anopheles sinensis provides insight into genetics basis of mosquito competence for malaria parasites.</title>
        <authorList>
            <person name="Zhou D."/>
            <person name="Zhang D."/>
            <person name="Ding G."/>
            <person name="Shi L."/>
            <person name="Hou Q."/>
            <person name="Ye Y."/>
            <person name="Xu Y."/>
            <person name="Zhou H."/>
            <person name="Xiong C."/>
            <person name="Li S."/>
            <person name="Yu J."/>
            <person name="Hong S."/>
            <person name="Yu X."/>
            <person name="Zou P."/>
            <person name="Chen C."/>
            <person name="Chang X."/>
            <person name="Wang W."/>
            <person name="Lv Y."/>
            <person name="Sun Y."/>
            <person name="Ma L."/>
            <person name="Shen B."/>
            <person name="Zhu C."/>
        </authorList>
    </citation>
    <scope>NUCLEOTIDE SEQUENCE [LARGE SCALE GENOMIC DNA]</scope>
</reference>
<feature type="region of interest" description="Disordered" evidence="1">
    <location>
        <begin position="48"/>
        <end position="67"/>
    </location>
</feature>
<dbReference type="VEuPathDB" id="VectorBase:ASIC016458"/>
<name>A0A084WE29_ANOSI</name>
<dbReference type="AlphaFoldDB" id="A0A084WE29"/>
<evidence type="ECO:0000313" key="3">
    <source>
        <dbReference type="EnsemblMetazoa" id="ASIC016458-PA"/>
    </source>
</evidence>
<sequence length="67" mass="7454">MGKSCSTETERRTDDNDDDDDTVTYTSSPNTPVHTLFRQGSTFLYTQRRGFPAAKHAHHTPPSGAEL</sequence>
<evidence type="ECO:0000256" key="1">
    <source>
        <dbReference type="SAM" id="MobiDB-lite"/>
    </source>
</evidence>
<dbReference type="Proteomes" id="UP000030765">
    <property type="component" value="Unassembled WGS sequence"/>
</dbReference>
<reference evidence="3" key="2">
    <citation type="submission" date="2020-05" db="UniProtKB">
        <authorList>
            <consortium name="EnsemblMetazoa"/>
        </authorList>
    </citation>
    <scope>IDENTIFICATION</scope>
</reference>
<dbReference type="EMBL" id="ATLV01023118">
    <property type="status" value="NOT_ANNOTATED_CDS"/>
    <property type="molecule type" value="Genomic_DNA"/>
</dbReference>
<organism evidence="2">
    <name type="scientific">Anopheles sinensis</name>
    <name type="common">Mosquito</name>
    <dbReference type="NCBI Taxonomy" id="74873"/>
    <lineage>
        <taxon>Eukaryota</taxon>
        <taxon>Metazoa</taxon>
        <taxon>Ecdysozoa</taxon>
        <taxon>Arthropoda</taxon>
        <taxon>Hexapoda</taxon>
        <taxon>Insecta</taxon>
        <taxon>Pterygota</taxon>
        <taxon>Neoptera</taxon>
        <taxon>Endopterygota</taxon>
        <taxon>Diptera</taxon>
        <taxon>Nematocera</taxon>
        <taxon>Culicoidea</taxon>
        <taxon>Culicidae</taxon>
        <taxon>Anophelinae</taxon>
        <taxon>Anopheles</taxon>
    </lineage>
</organism>
<dbReference type="EMBL" id="KE525340">
    <property type="protein sequence ID" value="KFB48473.1"/>
    <property type="molecule type" value="Genomic_DNA"/>
</dbReference>
<gene>
    <name evidence="2" type="ORF">ZHAS_00016458</name>
</gene>
<protein>
    <submittedName>
        <fullName evidence="2 3">Uncharacterized protein</fullName>
    </submittedName>
</protein>
<evidence type="ECO:0000313" key="4">
    <source>
        <dbReference type="Proteomes" id="UP000030765"/>
    </source>
</evidence>
<feature type="region of interest" description="Disordered" evidence="1">
    <location>
        <begin position="1"/>
        <end position="35"/>
    </location>
</feature>
<keyword evidence="4" id="KW-1185">Reference proteome</keyword>
<proteinExistence type="predicted"/>
<evidence type="ECO:0000313" key="2">
    <source>
        <dbReference type="EMBL" id="KFB48473.1"/>
    </source>
</evidence>
<dbReference type="EnsemblMetazoa" id="ASIC016458-RA">
    <property type="protein sequence ID" value="ASIC016458-PA"/>
    <property type="gene ID" value="ASIC016458"/>
</dbReference>
<accession>A0A084WE29</accession>